<dbReference type="AlphaFoldDB" id="A0A1W0WUQ3"/>
<feature type="compositionally biased region" description="Basic and acidic residues" evidence="1">
    <location>
        <begin position="399"/>
        <end position="412"/>
    </location>
</feature>
<evidence type="ECO:0000256" key="1">
    <source>
        <dbReference type="SAM" id="MobiDB-lite"/>
    </source>
</evidence>
<evidence type="ECO:0000313" key="5">
    <source>
        <dbReference type="Proteomes" id="UP000192578"/>
    </source>
</evidence>
<dbReference type="PANTHER" id="PTHR24099:SF11">
    <property type="entry name" value="FIBRONECTIN TYPE III DOMAIN-CONTAINING 3BA-RELATED"/>
    <property type="match status" value="1"/>
</dbReference>
<feature type="compositionally biased region" description="Acidic residues" evidence="1">
    <location>
        <begin position="691"/>
        <end position="703"/>
    </location>
</feature>
<feature type="region of interest" description="Disordered" evidence="1">
    <location>
        <begin position="661"/>
        <end position="713"/>
    </location>
</feature>
<feature type="compositionally biased region" description="Polar residues" evidence="1">
    <location>
        <begin position="370"/>
        <end position="385"/>
    </location>
</feature>
<feature type="domain" description="Fibronectin type-III" evidence="3">
    <location>
        <begin position="553"/>
        <end position="654"/>
    </location>
</feature>
<dbReference type="SUPFAM" id="SSF49265">
    <property type="entry name" value="Fibronectin type III"/>
    <property type="match status" value="2"/>
</dbReference>
<feature type="region of interest" description="Disordered" evidence="1">
    <location>
        <begin position="44"/>
        <end position="166"/>
    </location>
</feature>
<feature type="compositionally biased region" description="Basic and acidic residues" evidence="1">
    <location>
        <begin position="421"/>
        <end position="446"/>
    </location>
</feature>
<dbReference type="CDD" id="cd00063">
    <property type="entry name" value="FN3"/>
    <property type="match status" value="3"/>
</dbReference>
<comment type="caution">
    <text evidence="4">The sequence shown here is derived from an EMBL/GenBank/DDBJ whole genome shotgun (WGS) entry which is preliminary data.</text>
</comment>
<dbReference type="Pfam" id="PF00041">
    <property type="entry name" value="fn3"/>
    <property type="match status" value="2"/>
</dbReference>
<sequence length="713" mass="77679">MTVYSLLPVLLAVTLTSAQQTALYGTVGYGSTKLAGFVSVAAAATTETPRNRQQQPQTYDPYSYQYAYTSPPEQFDRSRYGGAASASSGQSQAGRGVSAGGSASSSGSGQQRPYGSRYSGQAAASSYGGRQQPGRYEPGRYDPRRPLQQTDPRYNQGYGREQEQAVDYSRYPPTLKSLVLSETDIYLWWVDPAAQQSGGARRGQETATDKDVKYSVKYSKLYPRQGEQADEQTTEVSSARELHLKSLEPGTDYTFSIKTNRNGQETGWSAPVVNRTLEQLPVEPPTNIKVVPTDRDATITISPPENFKGAVSSYIFLYAPSGGNGGERKWEELQVRGGYAGQKEVTAVLRGLLPGEEYFYTVQAVNSRGSSQFSDIQSFKTTSGPVYTYPTRAPYGGGGDRDPYGRDRDREQQTTQSPYGSDRDEYGRDREDSNRNPYDQDRRQEEETTPDYYAAYRTTAYPGYEENTPDYYGRYPSDSRASTPDYYGRYQAATEDPYAQPSTPDYYAEALAGGSTVLNSFVTPPSQNGALYWSPYWAAATVPSSEQGGAVEPPTDVRVEAMAPNADAPGDQVEALVTFVASASPGIAQYEVLYTYDPTASDDLWQIDSIPGGESQGILVRLTPNARVYVKVRAKSAAGNSNFSEVVPLDTVAYGGQQGGEADLQAQGEQGGDQQAGGDQQGDGDHQPAEEDRDPADNADEEADTAHTRTNRT</sequence>
<feature type="region of interest" description="Disordered" evidence="1">
    <location>
        <begin position="370"/>
        <end position="452"/>
    </location>
</feature>
<dbReference type="PANTHER" id="PTHR24099">
    <property type="entry name" value="E3 UBIQUITIN-PROTEIN LIGASE TRIM36-RELATED"/>
    <property type="match status" value="1"/>
</dbReference>
<feature type="compositionally biased region" description="Gly residues" evidence="1">
    <location>
        <begin position="669"/>
        <end position="681"/>
    </location>
</feature>
<dbReference type="InterPro" id="IPR036116">
    <property type="entry name" value="FN3_sf"/>
</dbReference>
<reference evidence="5" key="1">
    <citation type="submission" date="2017-01" db="EMBL/GenBank/DDBJ databases">
        <title>Comparative genomics of anhydrobiosis in the tardigrade Hypsibius dujardini.</title>
        <authorList>
            <person name="Yoshida Y."/>
            <person name="Koutsovoulos G."/>
            <person name="Laetsch D."/>
            <person name="Stevens L."/>
            <person name="Kumar S."/>
            <person name="Horikawa D."/>
            <person name="Ishino K."/>
            <person name="Komine S."/>
            <person name="Tomita M."/>
            <person name="Blaxter M."/>
            <person name="Arakawa K."/>
        </authorList>
    </citation>
    <scope>NUCLEOTIDE SEQUENCE [LARGE SCALE GENOMIC DNA]</scope>
    <source>
        <strain evidence="5">Z151</strain>
    </source>
</reference>
<dbReference type="InterPro" id="IPR050617">
    <property type="entry name" value="E3_ligase_FN3/SPRY"/>
</dbReference>
<dbReference type="SMART" id="SM00060">
    <property type="entry name" value="FN3"/>
    <property type="match status" value="3"/>
</dbReference>
<dbReference type="Gene3D" id="2.60.40.10">
    <property type="entry name" value="Immunoglobulins"/>
    <property type="match status" value="3"/>
</dbReference>
<feature type="domain" description="Fibronectin type-III" evidence="3">
    <location>
        <begin position="281"/>
        <end position="384"/>
    </location>
</feature>
<feature type="signal peptide" evidence="2">
    <location>
        <begin position="1"/>
        <end position="18"/>
    </location>
</feature>
<dbReference type="PROSITE" id="PS50853">
    <property type="entry name" value="FN3"/>
    <property type="match status" value="3"/>
</dbReference>
<name>A0A1W0WUQ3_HYPEX</name>
<feature type="compositionally biased region" description="Low complexity" evidence="1">
    <location>
        <begin position="80"/>
        <end position="112"/>
    </location>
</feature>
<feature type="chain" id="PRO_5012303246" description="Fibronectin type-III domain-containing protein" evidence="2">
    <location>
        <begin position="19"/>
        <end position="713"/>
    </location>
</feature>
<organism evidence="4 5">
    <name type="scientific">Hypsibius exemplaris</name>
    <name type="common">Freshwater tardigrade</name>
    <dbReference type="NCBI Taxonomy" id="2072580"/>
    <lineage>
        <taxon>Eukaryota</taxon>
        <taxon>Metazoa</taxon>
        <taxon>Ecdysozoa</taxon>
        <taxon>Tardigrada</taxon>
        <taxon>Eutardigrada</taxon>
        <taxon>Parachela</taxon>
        <taxon>Hypsibioidea</taxon>
        <taxon>Hypsibiidae</taxon>
        <taxon>Hypsibius</taxon>
    </lineage>
</organism>
<evidence type="ECO:0000256" key="2">
    <source>
        <dbReference type="SAM" id="SignalP"/>
    </source>
</evidence>
<feature type="domain" description="Fibronectin type-III" evidence="3">
    <location>
        <begin position="172"/>
        <end position="279"/>
    </location>
</feature>
<evidence type="ECO:0000259" key="3">
    <source>
        <dbReference type="PROSITE" id="PS50853"/>
    </source>
</evidence>
<dbReference type="EMBL" id="MTYJ01000044">
    <property type="protein sequence ID" value="OQV18925.1"/>
    <property type="molecule type" value="Genomic_DNA"/>
</dbReference>
<dbReference type="InterPro" id="IPR003961">
    <property type="entry name" value="FN3_dom"/>
</dbReference>
<keyword evidence="5" id="KW-1185">Reference proteome</keyword>
<proteinExistence type="predicted"/>
<gene>
    <name evidence="4" type="ORF">BV898_06985</name>
</gene>
<accession>A0A1W0WUQ3</accession>
<dbReference type="InterPro" id="IPR013783">
    <property type="entry name" value="Ig-like_fold"/>
</dbReference>
<dbReference type="OrthoDB" id="5982258at2759"/>
<protein>
    <recommendedName>
        <fullName evidence="3">Fibronectin type-III domain-containing protein</fullName>
    </recommendedName>
</protein>
<keyword evidence="2" id="KW-0732">Signal</keyword>
<dbReference type="Proteomes" id="UP000192578">
    <property type="component" value="Unassembled WGS sequence"/>
</dbReference>
<evidence type="ECO:0000313" key="4">
    <source>
        <dbReference type="EMBL" id="OQV18925.1"/>
    </source>
</evidence>
<feature type="compositionally biased region" description="Polar residues" evidence="1">
    <location>
        <begin position="45"/>
        <end position="72"/>
    </location>
</feature>